<dbReference type="InterPro" id="IPR001503">
    <property type="entry name" value="Glyco_trans_10"/>
</dbReference>
<feature type="domain" description="Fucosyltransferase C-terminal" evidence="5">
    <location>
        <begin position="121"/>
        <end position="251"/>
    </location>
</feature>
<dbReference type="PANTHER" id="PTHR11929">
    <property type="entry name" value="ALPHA- 1,3 -FUCOSYLTRANSFERASE"/>
    <property type="match status" value="1"/>
</dbReference>
<dbReference type="InterPro" id="IPR055270">
    <property type="entry name" value="Glyco_tran_10_C"/>
</dbReference>
<evidence type="ECO:0000256" key="2">
    <source>
        <dbReference type="ARBA" id="ARBA00022676"/>
    </source>
</evidence>
<keyword evidence="3" id="KW-0808">Transferase</keyword>
<protein>
    <submittedName>
        <fullName evidence="7">Glycosyltransferase family 10</fullName>
    </submittedName>
</protein>
<comment type="similarity">
    <text evidence="1">Belongs to the glycosyltransferase 10 family.</text>
</comment>
<feature type="domain" description="Alpha-(1,3)-fucosyltransferase FucT N-terminal" evidence="6">
    <location>
        <begin position="9"/>
        <end position="96"/>
    </location>
</feature>
<dbReference type="EMBL" id="JAVRHM010000001">
    <property type="protein sequence ID" value="MDT0688603.1"/>
    <property type="molecule type" value="Genomic_DNA"/>
</dbReference>
<dbReference type="Proteomes" id="UP001261624">
    <property type="component" value="Unassembled WGS sequence"/>
</dbReference>
<evidence type="ECO:0000259" key="6">
    <source>
        <dbReference type="Pfam" id="PF18025"/>
    </source>
</evidence>
<reference evidence="7 8" key="1">
    <citation type="submission" date="2023-09" db="EMBL/GenBank/DDBJ databases">
        <authorList>
            <person name="Rey-Velasco X."/>
        </authorList>
    </citation>
    <scope>NUCLEOTIDE SEQUENCE [LARGE SCALE GENOMIC DNA]</scope>
    <source>
        <strain evidence="7 8">F188</strain>
    </source>
</reference>
<dbReference type="InterPro" id="IPR038577">
    <property type="entry name" value="GT10-like_C_sf"/>
</dbReference>
<sequence>MTSSPSLKINFADFWATFDKKNNLFYRILSEKYEVIISEDPDILFYSCYGWEYLKFNCIRIFYTAENKKLDFTAADFGISFEFLDRKNHYRFPFYAYRILSSNNLDKLCQKFTEQEAERQWEQKKRFCCMVVSNPGAKKRIEFFQNLNNLKKVDSGGGTLNNIGGRISNKLEFISKYKFVLAFENESFPGYLTEKLVDGILAGGIPVYWGDPLVGNVFNVERFIHYRPGENEEDIFATIFNMEKDKEKYMEILRKPVFRNNTIPDVLEIDNLSQFLFYCISESKNRKPVAKTAKKYLHQLNIKKRKLQKKLIFLNRRLNFLQKIKKNFIG</sequence>
<name>A0ABU3DY78_9FLAO</name>
<organism evidence="7 8">
    <name type="scientific">Autumnicola patrickiae</name>
    <dbReference type="NCBI Taxonomy" id="3075591"/>
    <lineage>
        <taxon>Bacteria</taxon>
        <taxon>Pseudomonadati</taxon>
        <taxon>Bacteroidota</taxon>
        <taxon>Flavobacteriia</taxon>
        <taxon>Flavobacteriales</taxon>
        <taxon>Flavobacteriaceae</taxon>
        <taxon>Autumnicola</taxon>
    </lineage>
</organism>
<evidence type="ECO:0000256" key="1">
    <source>
        <dbReference type="ARBA" id="ARBA00008919"/>
    </source>
</evidence>
<comment type="caution">
    <text evidence="7">The sequence shown here is derived from an EMBL/GenBank/DDBJ whole genome shotgun (WGS) entry which is preliminary data.</text>
</comment>
<evidence type="ECO:0000259" key="5">
    <source>
        <dbReference type="Pfam" id="PF00852"/>
    </source>
</evidence>
<evidence type="ECO:0000313" key="8">
    <source>
        <dbReference type="Proteomes" id="UP001261624"/>
    </source>
</evidence>
<keyword evidence="4" id="KW-0175">Coiled coil</keyword>
<dbReference type="Pfam" id="PF00852">
    <property type="entry name" value="Glyco_transf_10"/>
    <property type="match status" value="1"/>
</dbReference>
<feature type="coiled-coil region" evidence="4">
    <location>
        <begin position="290"/>
        <end position="324"/>
    </location>
</feature>
<dbReference type="PANTHER" id="PTHR11929:SF194">
    <property type="entry name" value="ALPHA-(1,3)-FUCOSYLTRANSFERASE 10"/>
    <property type="match status" value="1"/>
</dbReference>
<gene>
    <name evidence="7" type="ORF">RM549_02335</name>
</gene>
<dbReference type="InterPro" id="IPR041058">
    <property type="entry name" value="FucT_N"/>
</dbReference>
<keyword evidence="2" id="KW-0328">Glycosyltransferase</keyword>
<dbReference type="Gene3D" id="3.40.50.11660">
    <property type="entry name" value="Glycosyl transferase family 10, C-terminal domain"/>
    <property type="match status" value="1"/>
</dbReference>
<evidence type="ECO:0000256" key="3">
    <source>
        <dbReference type="ARBA" id="ARBA00022679"/>
    </source>
</evidence>
<accession>A0ABU3DY78</accession>
<dbReference type="SUPFAM" id="SSF53756">
    <property type="entry name" value="UDP-Glycosyltransferase/glycogen phosphorylase"/>
    <property type="match status" value="1"/>
</dbReference>
<evidence type="ECO:0000313" key="7">
    <source>
        <dbReference type="EMBL" id="MDT0688603.1"/>
    </source>
</evidence>
<proteinExistence type="inferred from homology"/>
<keyword evidence="8" id="KW-1185">Reference proteome</keyword>
<dbReference type="RefSeq" id="WP_311680264.1">
    <property type="nucleotide sequence ID" value="NZ_JAVRHM010000001.1"/>
</dbReference>
<evidence type="ECO:0000256" key="4">
    <source>
        <dbReference type="SAM" id="Coils"/>
    </source>
</evidence>
<dbReference type="Pfam" id="PF18025">
    <property type="entry name" value="FucT_N"/>
    <property type="match status" value="1"/>
</dbReference>